<comment type="caution">
    <text evidence="1">The sequence shown here is derived from an EMBL/GenBank/DDBJ whole genome shotgun (WGS) entry which is preliminary data.</text>
</comment>
<keyword evidence="2" id="KW-1185">Reference proteome</keyword>
<evidence type="ECO:0000313" key="1">
    <source>
        <dbReference type="EMBL" id="ETO32762.1"/>
    </source>
</evidence>
<dbReference type="InterPro" id="IPR011989">
    <property type="entry name" value="ARM-like"/>
</dbReference>
<feature type="non-terminal residue" evidence="1">
    <location>
        <position position="1"/>
    </location>
</feature>
<dbReference type="Gene3D" id="1.25.10.10">
    <property type="entry name" value="Leucine-rich Repeat Variant"/>
    <property type="match status" value="1"/>
</dbReference>
<dbReference type="EMBL" id="ASPP01003951">
    <property type="protein sequence ID" value="ETO32762.1"/>
    <property type="molecule type" value="Genomic_DNA"/>
</dbReference>
<proteinExistence type="predicted"/>
<dbReference type="AlphaFoldDB" id="X6P594"/>
<accession>X6P594</accession>
<dbReference type="SUPFAM" id="SSF48371">
    <property type="entry name" value="ARM repeat"/>
    <property type="match status" value="1"/>
</dbReference>
<organism evidence="1 2">
    <name type="scientific">Reticulomyxa filosa</name>
    <dbReference type="NCBI Taxonomy" id="46433"/>
    <lineage>
        <taxon>Eukaryota</taxon>
        <taxon>Sar</taxon>
        <taxon>Rhizaria</taxon>
        <taxon>Retaria</taxon>
        <taxon>Foraminifera</taxon>
        <taxon>Monothalamids</taxon>
        <taxon>Reticulomyxidae</taxon>
        <taxon>Reticulomyxa</taxon>
    </lineage>
</organism>
<reference evidence="1 2" key="1">
    <citation type="journal article" date="2013" name="Curr. Biol.">
        <title>The Genome of the Foraminiferan Reticulomyxa filosa.</title>
        <authorList>
            <person name="Glockner G."/>
            <person name="Hulsmann N."/>
            <person name="Schleicher M."/>
            <person name="Noegel A.A."/>
            <person name="Eichinger L."/>
            <person name="Gallinger C."/>
            <person name="Pawlowski J."/>
            <person name="Sierra R."/>
            <person name="Euteneuer U."/>
            <person name="Pillet L."/>
            <person name="Moustafa A."/>
            <person name="Platzer M."/>
            <person name="Groth M."/>
            <person name="Szafranski K."/>
            <person name="Schliwa M."/>
        </authorList>
    </citation>
    <scope>NUCLEOTIDE SEQUENCE [LARGE SCALE GENOMIC DNA]</scope>
</reference>
<dbReference type="InterPro" id="IPR016024">
    <property type="entry name" value="ARM-type_fold"/>
</dbReference>
<gene>
    <name evidence="1" type="ORF">RFI_04355</name>
</gene>
<dbReference type="Proteomes" id="UP000023152">
    <property type="component" value="Unassembled WGS sequence"/>
</dbReference>
<name>X6P594_RETFI</name>
<protein>
    <submittedName>
        <fullName evidence="1">Uncharacterized protein</fullName>
    </submittedName>
</protein>
<evidence type="ECO:0000313" key="2">
    <source>
        <dbReference type="Proteomes" id="UP000023152"/>
    </source>
</evidence>
<sequence>QLDDVFECLNGLKDENECICALCEQSFETISTKLNDKQLDRVFSVFIHGLKDINKRNLGSCAKSLVEEVVNASMSGLKDEDNDVRKSCTKLLGVILEKLNEKQLENAINTLIDGMLFKLICKDLPLYCLPKKILHSN</sequence>